<feature type="transmembrane region" description="Helical" evidence="1">
    <location>
        <begin position="530"/>
        <end position="547"/>
    </location>
</feature>
<dbReference type="Gene3D" id="3.30.70.1440">
    <property type="entry name" value="Multidrug efflux transporter AcrB pore domain"/>
    <property type="match status" value="1"/>
</dbReference>
<keyword evidence="1" id="KW-0472">Membrane</keyword>
<protein>
    <submittedName>
        <fullName evidence="2">Efflux RND transporter permease subunit</fullName>
    </submittedName>
</protein>
<dbReference type="Proteomes" id="UP001501725">
    <property type="component" value="Unassembled WGS sequence"/>
</dbReference>
<feature type="transmembrane region" description="Helical" evidence="1">
    <location>
        <begin position="481"/>
        <end position="509"/>
    </location>
</feature>
<dbReference type="InterPro" id="IPR027463">
    <property type="entry name" value="AcrB_DN_DC_subdom"/>
</dbReference>
<dbReference type="InterPro" id="IPR001036">
    <property type="entry name" value="Acrflvin-R"/>
</dbReference>
<dbReference type="Pfam" id="PF00873">
    <property type="entry name" value="ACR_tran"/>
    <property type="match status" value="1"/>
</dbReference>
<sequence length="1194" mass="133267">MKKLIEGVGKKFKQFPVTSWAVDNRTVVYILAILISAYGLVKFNTLPKEQFPDIVVPTVSIITVHVGNSPSDIENLVTRPIEKQIKSISGAKVNKVNSISQQDYSLITVEFDTDVKTDIAKQKVKDAVDKARGDLPNDLTQEPDVQEFSFSEFPIMYLNISGNYDAVKLKKFADDIQDRVEELKEITRADIVGAPEREIQVNVDPYKMQAARITFNDIDNAIKYENNDISGGQIEVGNMRRTLRVKGQFDAALDLRNVVVKNTAGAPIYLRDIAEIRDTVKEKESYARLDGKPVITINIVKRSGENLIDCADKVKATIATMQKTGELPPDLRAVFTGDMSKQTKTSFNELVNTIIIGFILVLVVLMFFMGVTNAFFVALSVPLSVFVAFLFLPVADWIVGTDVTLNFIVLFALLFGLGIIVDDAIVVIENTHRIYANGKVPIVRSAKEAAGEVWIPVLAGTLTTLAPFFPLLFWKGLIGKFMIYLPTMLILTLAASLIVAFVFNPVFAVSFMHPEGKEHESPKKALFRRPIFWVAIGFGLLFHLAGWPGVGNFLLFMAVLSIFNVFVLRDVIHYFQNKALPSMMNRYEKLLRWVLHGRRPVWLLVAMFLLFPISLGVLVATKPGSTFFPSGDPNFIYTYLKLPVGTDVKYTDSVTQVLERRIYKVLEAEKPGTEGSMVESIISNVAVSATPPEDINRSIQSNLGRVQVSFVEFDKRGGKATLPYIDKIRKAVQGIPGAEVTVASEAGGPQTDPPVNVEVIGDNFSEIARVATDIKNYIDTNRIEGIERLRTDVDLSNPEISITIDRERAMAEGISTAQIGMELRTAVFGREVSKLKEGEEEYKIQLRSSDLVRNNITDLMNMRLTFRDFTTGAIKQIPLSAVARRDNTTTSGGIRRKNLKRTIQLQSNVLVESETQRINDDLALKLDEFKRKYKVPSTVTIRQSGVSEQQAETMSFLVWALVTALLLIFLILVMQFNSMAKSFIVLTEIFFSIIGVLIGYALTGMTIAMIMFGVGIVGLAGIVVKNGILLIEFTDELRGRGMRTREAAVQAGKIRIIPVLLTALATMLGLLPLAVGFNIDFARMFSELNPHIFFGGDSVVFWGPLSWTIIFGLIFAFFMTLVMVPSMYLMAERLRRPMERFYGTKFVALLGFLGPLFFLTVGIMYGVRRIQGKRVWMGQQRPRPMRQPLLTSKV</sequence>
<organism evidence="2 3">
    <name type="scientific">Flaviaesturariibacter amylovorans</name>
    <dbReference type="NCBI Taxonomy" id="1084520"/>
    <lineage>
        <taxon>Bacteria</taxon>
        <taxon>Pseudomonadati</taxon>
        <taxon>Bacteroidota</taxon>
        <taxon>Chitinophagia</taxon>
        <taxon>Chitinophagales</taxon>
        <taxon>Chitinophagaceae</taxon>
        <taxon>Flaviaestuariibacter</taxon>
    </lineage>
</organism>
<feature type="transmembrane region" description="Helical" evidence="1">
    <location>
        <begin position="449"/>
        <end position="469"/>
    </location>
</feature>
<feature type="transmembrane region" description="Helical" evidence="1">
    <location>
        <begin position="407"/>
        <end position="428"/>
    </location>
</feature>
<dbReference type="SUPFAM" id="SSF82714">
    <property type="entry name" value="Multidrug efflux transporter AcrB TolC docking domain, DN and DC subdomains"/>
    <property type="match status" value="2"/>
</dbReference>
<dbReference type="PANTHER" id="PTHR32063">
    <property type="match status" value="1"/>
</dbReference>
<feature type="transmembrane region" description="Helical" evidence="1">
    <location>
        <begin position="1146"/>
        <end position="1167"/>
    </location>
</feature>
<feature type="transmembrane region" description="Helical" evidence="1">
    <location>
        <begin position="1008"/>
        <end position="1033"/>
    </location>
</feature>
<feature type="transmembrane region" description="Helical" evidence="1">
    <location>
        <begin position="601"/>
        <end position="620"/>
    </location>
</feature>
<feature type="transmembrane region" description="Helical" evidence="1">
    <location>
        <begin position="553"/>
        <end position="575"/>
    </location>
</feature>
<feature type="transmembrane region" description="Helical" evidence="1">
    <location>
        <begin position="983"/>
        <end position="1002"/>
    </location>
</feature>
<keyword evidence="3" id="KW-1185">Reference proteome</keyword>
<feature type="transmembrane region" description="Helical" evidence="1">
    <location>
        <begin position="375"/>
        <end position="395"/>
    </location>
</feature>
<gene>
    <name evidence="2" type="ORF">GCM10023184_00440</name>
</gene>
<keyword evidence="1" id="KW-1133">Transmembrane helix</keyword>
<accession>A0ABP8G475</accession>
<reference evidence="3" key="1">
    <citation type="journal article" date="2019" name="Int. J. Syst. Evol. Microbiol.">
        <title>The Global Catalogue of Microorganisms (GCM) 10K type strain sequencing project: providing services to taxonomists for standard genome sequencing and annotation.</title>
        <authorList>
            <consortium name="The Broad Institute Genomics Platform"/>
            <consortium name="The Broad Institute Genome Sequencing Center for Infectious Disease"/>
            <person name="Wu L."/>
            <person name="Ma J."/>
        </authorList>
    </citation>
    <scope>NUCLEOTIDE SEQUENCE [LARGE SCALE GENOMIC DNA]</scope>
    <source>
        <strain evidence="3">JCM 17919</strain>
    </source>
</reference>
<feature type="transmembrane region" description="Helical" evidence="1">
    <location>
        <begin position="350"/>
        <end position="368"/>
    </location>
</feature>
<evidence type="ECO:0000313" key="3">
    <source>
        <dbReference type="Proteomes" id="UP001501725"/>
    </source>
</evidence>
<comment type="caution">
    <text evidence="2">The sequence shown here is derived from an EMBL/GenBank/DDBJ whole genome shotgun (WGS) entry which is preliminary data.</text>
</comment>
<evidence type="ECO:0000313" key="2">
    <source>
        <dbReference type="EMBL" id="GAA4316987.1"/>
    </source>
</evidence>
<dbReference type="EMBL" id="BAABGY010000001">
    <property type="protein sequence ID" value="GAA4316987.1"/>
    <property type="molecule type" value="Genomic_DNA"/>
</dbReference>
<proteinExistence type="predicted"/>
<dbReference type="RefSeq" id="WP_345252561.1">
    <property type="nucleotide sequence ID" value="NZ_BAABGY010000001.1"/>
</dbReference>
<dbReference type="PANTHER" id="PTHR32063:SF24">
    <property type="entry name" value="CATION EFFLUX SYSTEM (ACRB_ACRD_ACRF FAMILY)"/>
    <property type="match status" value="1"/>
</dbReference>
<dbReference type="Gene3D" id="1.20.1640.10">
    <property type="entry name" value="Multidrug efflux transporter AcrB transmembrane domain"/>
    <property type="match status" value="2"/>
</dbReference>
<dbReference type="Gene3D" id="3.30.2090.10">
    <property type="entry name" value="Multidrug efflux transporter AcrB TolC docking domain, DN and DC subdomains"/>
    <property type="match status" value="2"/>
</dbReference>
<keyword evidence="1" id="KW-0812">Transmembrane</keyword>
<evidence type="ECO:0000256" key="1">
    <source>
        <dbReference type="SAM" id="Phobius"/>
    </source>
</evidence>
<dbReference type="SUPFAM" id="SSF82693">
    <property type="entry name" value="Multidrug efflux transporter AcrB pore domain, PN1, PN2, PC1 and PC2 subdomains"/>
    <property type="match status" value="2"/>
</dbReference>
<feature type="transmembrane region" description="Helical" evidence="1">
    <location>
        <begin position="1054"/>
        <end position="1079"/>
    </location>
</feature>
<dbReference type="Gene3D" id="3.30.70.1320">
    <property type="entry name" value="Multidrug efflux transporter AcrB pore domain like"/>
    <property type="match status" value="1"/>
</dbReference>
<dbReference type="SUPFAM" id="SSF82866">
    <property type="entry name" value="Multidrug efflux transporter AcrB transmembrane domain"/>
    <property type="match status" value="2"/>
</dbReference>
<feature type="transmembrane region" description="Helical" evidence="1">
    <location>
        <begin position="1099"/>
        <end position="1125"/>
    </location>
</feature>
<feature type="transmembrane region" description="Helical" evidence="1">
    <location>
        <begin position="956"/>
        <end position="976"/>
    </location>
</feature>
<dbReference type="Gene3D" id="3.30.70.1430">
    <property type="entry name" value="Multidrug efflux transporter AcrB pore domain"/>
    <property type="match status" value="2"/>
</dbReference>
<name>A0ABP8G475_9BACT</name>
<dbReference type="PRINTS" id="PR00702">
    <property type="entry name" value="ACRIFLAVINRP"/>
</dbReference>